<protein>
    <submittedName>
        <fullName evidence="2">SFRICE_009475</fullName>
    </submittedName>
</protein>
<name>A0A2H1V6L9_SPOFR</name>
<reference evidence="2" key="1">
    <citation type="submission" date="2016-07" db="EMBL/GenBank/DDBJ databases">
        <authorList>
            <person name="Bretaudeau A."/>
        </authorList>
    </citation>
    <scope>NUCLEOTIDE SEQUENCE</scope>
    <source>
        <strain evidence="2">Rice</strain>
        <tissue evidence="2">Whole body</tissue>
    </source>
</reference>
<feature type="region of interest" description="Disordered" evidence="1">
    <location>
        <begin position="41"/>
        <end position="68"/>
    </location>
</feature>
<sequence>MHLTSTNHMALVDIDSTKLCFVYGKMPPKAAGAADFLTGYRGSGSKSRSRNEVVFSQGENHPMSSPTLGETRRSVRLLLTKNHSVPSPAFRTGAPSVNEQTHRLMVNNRPFGVAGESGIGGDWVIRVSGNLTHTRKHNASCNVVSRRVENHPITSPALGDAGGSVRLLLTKITPFLLLLFEPEPRSGSGISTAGPHLWWSDGPRRSNCIQLHEWTEIRPRCACARCAHGPRTSVALWLSHSLKDKLVAGSFSNYIYYVYI</sequence>
<dbReference type="EMBL" id="ODYU01000950">
    <property type="protein sequence ID" value="SOQ36478.1"/>
    <property type="molecule type" value="Genomic_DNA"/>
</dbReference>
<evidence type="ECO:0000313" key="2">
    <source>
        <dbReference type="EMBL" id="SOQ36478.1"/>
    </source>
</evidence>
<feature type="compositionally biased region" description="Polar residues" evidence="1">
    <location>
        <begin position="57"/>
        <end position="68"/>
    </location>
</feature>
<organism evidence="2">
    <name type="scientific">Spodoptera frugiperda</name>
    <name type="common">Fall armyworm</name>
    <dbReference type="NCBI Taxonomy" id="7108"/>
    <lineage>
        <taxon>Eukaryota</taxon>
        <taxon>Metazoa</taxon>
        <taxon>Ecdysozoa</taxon>
        <taxon>Arthropoda</taxon>
        <taxon>Hexapoda</taxon>
        <taxon>Insecta</taxon>
        <taxon>Pterygota</taxon>
        <taxon>Neoptera</taxon>
        <taxon>Endopterygota</taxon>
        <taxon>Lepidoptera</taxon>
        <taxon>Glossata</taxon>
        <taxon>Ditrysia</taxon>
        <taxon>Noctuoidea</taxon>
        <taxon>Noctuidae</taxon>
        <taxon>Amphipyrinae</taxon>
        <taxon>Spodoptera</taxon>
    </lineage>
</organism>
<accession>A0A2H1V6L9</accession>
<evidence type="ECO:0000256" key="1">
    <source>
        <dbReference type="SAM" id="MobiDB-lite"/>
    </source>
</evidence>
<dbReference type="AlphaFoldDB" id="A0A2H1V6L9"/>
<proteinExistence type="predicted"/>
<gene>
    <name evidence="2" type="ORF">SFRICE_009475</name>
</gene>